<dbReference type="PANTHER" id="PTHR30222">
    <property type="entry name" value="SPERMIDINE/PUTRESCINE-BINDING PERIPLASMIC PROTEIN"/>
    <property type="match status" value="1"/>
</dbReference>
<accession>A0A3P3EPE6</accession>
<sequence length="353" mass="39094">MQMKSELLIKALVASAAAACVFGVHSAKAAEPLTIVSWGGAYSDSQRKAYYEPYMKQTGVKITEEEYDAELGKLKAMKEAGNVTWDVIDVDSAHALSGCDEGLFEKLDYSKIADTSKFLPGTALDCAVGTIAYSTIFAFNADVYKDNQPSVLEDLFDTKKYPGKRALLKKPFGNLEWALLADGVPAGDVYKLLATPEGVDRAFKKLDTIKSDIVWWEAGAQPPELLANGQVVMTSAFNGRIGNAIKEGKNFKIVWDRQEFDWDYWAIPADSKHVEGAYDFIKFASDPKNMSQQSKYIAYAPTRVEAIAMVDPKIAPTLPTYPENMKTAVTTDLQFWADNNEDLTKRFNAWLAQ</sequence>
<protein>
    <submittedName>
        <fullName evidence="4">ABC transporter substrate-binding protein</fullName>
    </submittedName>
</protein>
<evidence type="ECO:0000256" key="2">
    <source>
        <dbReference type="ARBA" id="ARBA00022764"/>
    </source>
</evidence>
<dbReference type="InterPro" id="IPR006059">
    <property type="entry name" value="SBP"/>
</dbReference>
<dbReference type="CDD" id="cd13589">
    <property type="entry name" value="PBP2_polyamine_RpCGA009"/>
    <property type="match status" value="1"/>
</dbReference>
<proteinExistence type="predicted"/>
<dbReference type="Proteomes" id="UP000273786">
    <property type="component" value="Unassembled WGS sequence"/>
</dbReference>
<gene>
    <name evidence="4" type="ORF">EH240_35335</name>
</gene>
<dbReference type="PANTHER" id="PTHR30222:SF2">
    <property type="entry name" value="ABC TRANSPORTER SUBSTRATE-BINDING PROTEIN"/>
    <property type="match status" value="1"/>
</dbReference>
<dbReference type="SUPFAM" id="SSF53850">
    <property type="entry name" value="Periplasmic binding protein-like II"/>
    <property type="match status" value="1"/>
</dbReference>
<dbReference type="OrthoDB" id="9815444at2"/>
<evidence type="ECO:0000256" key="1">
    <source>
        <dbReference type="ARBA" id="ARBA00022729"/>
    </source>
</evidence>
<dbReference type="AlphaFoldDB" id="A0A3P3EPE6"/>
<dbReference type="Gene3D" id="3.40.190.10">
    <property type="entry name" value="Periplasmic binding protein-like II"/>
    <property type="match status" value="2"/>
</dbReference>
<organism evidence="4 5">
    <name type="scientific">Mesorhizobium tamadayense</name>
    <dbReference type="NCBI Taxonomy" id="425306"/>
    <lineage>
        <taxon>Bacteria</taxon>
        <taxon>Pseudomonadati</taxon>
        <taxon>Pseudomonadota</taxon>
        <taxon>Alphaproteobacteria</taxon>
        <taxon>Hyphomicrobiales</taxon>
        <taxon>Phyllobacteriaceae</taxon>
        <taxon>Mesorhizobium</taxon>
    </lineage>
</organism>
<keyword evidence="5" id="KW-1185">Reference proteome</keyword>
<evidence type="ECO:0000313" key="5">
    <source>
        <dbReference type="Proteomes" id="UP000273786"/>
    </source>
</evidence>
<name>A0A3P3EPE6_9HYPH</name>
<reference evidence="4 5" key="1">
    <citation type="submission" date="2018-11" db="EMBL/GenBank/DDBJ databases">
        <title>the genome of Mesorhizobium tamadayense DSM 28320.</title>
        <authorList>
            <person name="Gao J."/>
        </authorList>
    </citation>
    <scope>NUCLEOTIDE SEQUENCE [LARGE SCALE GENOMIC DNA]</scope>
    <source>
        <strain evidence="4 5">DSM 28320</strain>
    </source>
</reference>
<dbReference type="Pfam" id="PF13416">
    <property type="entry name" value="SBP_bac_8"/>
    <property type="match status" value="1"/>
</dbReference>
<keyword evidence="1 3" id="KW-0732">Signal</keyword>
<evidence type="ECO:0000256" key="3">
    <source>
        <dbReference type="SAM" id="SignalP"/>
    </source>
</evidence>
<keyword evidence="2" id="KW-0574">Periplasm</keyword>
<feature type="signal peptide" evidence="3">
    <location>
        <begin position="1"/>
        <end position="29"/>
    </location>
</feature>
<feature type="chain" id="PRO_5017951667" evidence="3">
    <location>
        <begin position="30"/>
        <end position="353"/>
    </location>
</feature>
<evidence type="ECO:0000313" key="4">
    <source>
        <dbReference type="EMBL" id="RRH88283.1"/>
    </source>
</evidence>
<comment type="caution">
    <text evidence="4">The sequence shown here is derived from an EMBL/GenBank/DDBJ whole genome shotgun (WGS) entry which is preliminary data.</text>
</comment>
<dbReference type="EMBL" id="RQXT01000090">
    <property type="protein sequence ID" value="RRH88283.1"/>
    <property type="molecule type" value="Genomic_DNA"/>
</dbReference>